<feature type="compositionally biased region" description="Basic and acidic residues" evidence="1">
    <location>
        <begin position="415"/>
        <end position="428"/>
    </location>
</feature>
<feature type="domain" description="Acyltransferase 3" evidence="3">
    <location>
        <begin position="17"/>
        <end position="366"/>
    </location>
</feature>
<dbReference type="OrthoDB" id="8206682at2"/>
<feature type="transmembrane region" description="Helical" evidence="2">
    <location>
        <begin position="65"/>
        <end position="86"/>
    </location>
</feature>
<feature type="transmembrane region" description="Helical" evidence="2">
    <location>
        <begin position="271"/>
        <end position="291"/>
    </location>
</feature>
<feature type="transmembrane region" description="Helical" evidence="2">
    <location>
        <begin position="303"/>
        <end position="326"/>
    </location>
</feature>
<dbReference type="GO" id="GO:0016747">
    <property type="term" value="F:acyltransferase activity, transferring groups other than amino-acyl groups"/>
    <property type="evidence" value="ECO:0007669"/>
    <property type="project" value="InterPro"/>
</dbReference>
<accession>A0A1C4YPC6</accession>
<evidence type="ECO:0000259" key="3">
    <source>
        <dbReference type="Pfam" id="PF01757"/>
    </source>
</evidence>
<dbReference type="RefSeq" id="WP_088983140.1">
    <property type="nucleotide sequence ID" value="NZ_LT607413.1"/>
</dbReference>
<feature type="transmembrane region" description="Helical" evidence="2">
    <location>
        <begin position="195"/>
        <end position="214"/>
    </location>
</feature>
<evidence type="ECO:0000256" key="2">
    <source>
        <dbReference type="SAM" id="Phobius"/>
    </source>
</evidence>
<gene>
    <name evidence="4" type="ORF">GA0070618_4177</name>
</gene>
<keyword evidence="5" id="KW-1185">Reference proteome</keyword>
<feature type="transmembrane region" description="Helical" evidence="2">
    <location>
        <begin position="230"/>
        <end position="251"/>
    </location>
</feature>
<dbReference type="InterPro" id="IPR002656">
    <property type="entry name" value="Acyl_transf_3_dom"/>
</dbReference>
<dbReference type="AlphaFoldDB" id="A0A1C4YPC6"/>
<evidence type="ECO:0000313" key="4">
    <source>
        <dbReference type="EMBL" id="SCF22201.1"/>
    </source>
</evidence>
<evidence type="ECO:0000256" key="1">
    <source>
        <dbReference type="SAM" id="MobiDB-lite"/>
    </source>
</evidence>
<protein>
    <submittedName>
        <fullName evidence="4">Fucose 4-O-acetylase</fullName>
    </submittedName>
</protein>
<evidence type="ECO:0000313" key="5">
    <source>
        <dbReference type="Proteomes" id="UP000198253"/>
    </source>
</evidence>
<feature type="region of interest" description="Disordered" evidence="1">
    <location>
        <begin position="375"/>
        <end position="435"/>
    </location>
</feature>
<name>A0A1C4YPC6_MICEC</name>
<sequence length="504" mass="53871">MRRLRQLAERTPADRERYVDLLRAVAITAVVLGHWAVAVVGHDAAGRPTGRSALPDLPWAYPLTWLVQVMPVFFVVGGFANAASLAARRARGGDAADWLLDRSARLVRPTTVLVLVLAAGALVARLAGVDPSLTRTVVWFATVPLWFLAAYLLVVPLTPLTYALHRRYGLAVPLAFAALVGLGDLARLADRPGLAVGNYLFGWLAVHQLGYAWYDARRGVGLRFPPTRRLGWTLLLGGLATLVALTTVGPYPISMINIPGERLDNAAPPSLALLVLATTQVGLVMVLRGPAERWLRRPGPWQAVIAVNAVVLTVFLWHLSAAILLVGGLDAVGLLPTPPVGSPAWFAWRVPWLLMLSVVLAVLVAVFGPVEARTGRRPVRASKGRRPARGEPTARPRPPQRHDGPGPRGPGTGPDSRDPDAGPGSRDRPARRHPPPRIRAALAVVGFVAVVAALAVNAVTPRHAAEPLGLPVPALLTYLVGAGVLRLLREWPGTRDPTPPGSPR</sequence>
<keyword evidence="2" id="KW-1133">Transmembrane helix</keyword>
<dbReference type="Proteomes" id="UP000198253">
    <property type="component" value="Chromosome I"/>
</dbReference>
<feature type="transmembrane region" description="Helical" evidence="2">
    <location>
        <begin position="346"/>
        <end position="370"/>
    </location>
</feature>
<feature type="compositionally biased region" description="Basic residues" evidence="1">
    <location>
        <begin position="375"/>
        <end position="387"/>
    </location>
</feature>
<dbReference type="EMBL" id="LT607413">
    <property type="protein sequence ID" value="SCF22201.1"/>
    <property type="molecule type" value="Genomic_DNA"/>
</dbReference>
<feature type="transmembrane region" description="Helical" evidence="2">
    <location>
        <begin position="468"/>
        <end position="488"/>
    </location>
</feature>
<keyword evidence="2" id="KW-0812">Transmembrane</keyword>
<feature type="transmembrane region" description="Helical" evidence="2">
    <location>
        <begin position="138"/>
        <end position="158"/>
    </location>
</feature>
<feature type="transmembrane region" description="Helical" evidence="2">
    <location>
        <begin position="106"/>
        <end position="126"/>
    </location>
</feature>
<proteinExistence type="predicted"/>
<feature type="transmembrane region" description="Helical" evidence="2">
    <location>
        <begin position="438"/>
        <end position="456"/>
    </location>
</feature>
<feature type="compositionally biased region" description="Basic and acidic residues" evidence="1">
    <location>
        <begin position="388"/>
        <end position="405"/>
    </location>
</feature>
<reference evidence="5" key="1">
    <citation type="submission" date="2016-06" db="EMBL/GenBank/DDBJ databases">
        <authorList>
            <person name="Varghese N."/>
            <person name="Submissions Spin"/>
        </authorList>
    </citation>
    <scope>NUCLEOTIDE SEQUENCE [LARGE SCALE GENOMIC DNA]</scope>
    <source>
        <strain evidence="5">DSM 43816</strain>
    </source>
</reference>
<dbReference type="Pfam" id="PF01757">
    <property type="entry name" value="Acyl_transf_3"/>
    <property type="match status" value="1"/>
</dbReference>
<feature type="transmembrane region" description="Helical" evidence="2">
    <location>
        <begin position="170"/>
        <end position="189"/>
    </location>
</feature>
<organism evidence="4 5">
    <name type="scientific">Micromonospora echinospora</name>
    <name type="common">Micromonospora purpurea</name>
    <dbReference type="NCBI Taxonomy" id="1877"/>
    <lineage>
        <taxon>Bacteria</taxon>
        <taxon>Bacillati</taxon>
        <taxon>Actinomycetota</taxon>
        <taxon>Actinomycetes</taxon>
        <taxon>Micromonosporales</taxon>
        <taxon>Micromonosporaceae</taxon>
        <taxon>Micromonospora</taxon>
    </lineage>
</organism>
<dbReference type="InParanoid" id="A0A1C4YPC6"/>
<feature type="transmembrane region" description="Helical" evidence="2">
    <location>
        <begin position="21"/>
        <end position="45"/>
    </location>
</feature>
<keyword evidence="2" id="KW-0472">Membrane</keyword>